<evidence type="ECO:0000256" key="7">
    <source>
        <dbReference type="RuleBase" id="RU363032"/>
    </source>
</evidence>
<protein>
    <submittedName>
        <fullName evidence="9">ABC transporter permease subunit</fullName>
    </submittedName>
</protein>
<keyword evidence="4 7" id="KW-0812">Transmembrane</keyword>
<comment type="subcellular location">
    <subcellularLocation>
        <location evidence="1 7">Cell membrane</location>
        <topology evidence="1 7">Multi-pass membrane protein</topology>
    </subcellularLocation>
</comment>
<feature type="domain" description="ABC transmembrane type-1" evidence="8">
    <location>
        <begin position="107"/>
        <end position="292"/>
    </location>
</feature>
<feature type="transmembrane region" description="Helical" evidence="7">
    <location>
        <begin position="327"/>
        <end position="345"/>
    </location>
</feature>
<dbReference type="GO" id="GO:0005886">
    <property type="term" value="C:plasma membrane"/>
    <property type="evidence" value="ECO:0007669"/>
    <property type="project" value="UniProtKB-SubCell"/>
</dbReference>
<dbReference type="PANTHER" id="PTHR30043">
    <property type="entry name" value="PHOSPHONATES TRANSPORT SYSTEM PERMEASE PROTEIN"/>
    <property type="match status" value="1"/>
</dbReference>
<evidence type="ECO:0000256" key="4">
    <source>
        <dbReference type="ARBA" id="ARBA00022692"/>
    </source>
</evidence>
<feature type="transmembrane region" description="Helical" evidence="7">
    <location>
        <begin position="385"/>
        <end position="407"/>
    </location>
</feature>
<keyword evidence="3" id="KW-1003">Cell membrane</keyword>
<gene>
    <name evidence="9" type="ORF">E1I18_00520</name>
</gene>
<comment type="similarity">
    <text evidence="7">Belongs to the binding-protein-dependent transport system permease family.</text>
</comment>
<sequence>MRNEQKNTEKSVVLEKKWWSFRYKNYSKNTHTNWKIKPIFRHILLFLIIILIAYLFYEQSSKIQTKNFGIFLKRIANIFQFNSNSTRITGKGTGEYTNLWSDSLIALWTTIKVGVVGTFTGFILALISTYVSFDKATNKYSSFIFKCLLLLFRSMPELVLIGLVTKTFQGEFSLLIVYALFTWLWLHRYYLDMLESIDLKAYWTSINQGNSKTVAFFKEVWPRAKHRINALFIFSFESNMRWASILGALSLPGIGLWIRYGSTSTNFFTELGIPLSILMVFILLLEIINIVLKRYLFEAKTKKIIINKDNKSTQMLKLSNHIQWRRIIYGIIVAFFLITTIAYFINVNKWLFDLSSTKQFLKAFIKPDFSKFSFSSLTPSINPILMIWESLKFSIVALSICIVLTILSIRVQNSKINKLWFAFLMRCINIFIRLIPTVVYFYTLDILFASPLFLVILIIGVHEMSSKSKQLTEAIDNLDEEIIANMRLQGYTNNQIFFKFILPSIKKDFVSLSLFYFELIFRASITYSIFVNGSKNSLSIGDGIWQNLIEKGSSYQPNIAMAYAWIGTFSILTINIFSSIIKKKIYRF</sequence>
<dbReference type="PROSITE" id="PS50928">
    <property type="entry name" value="ABC_TM1"/>
    <property type="match status" value="2"/>
</dbReference>
<comment type="caution">
    <text evidence="9">The sequence shown here is derived from an EMBL/GenBank/DDBJ whole genome shotgun (WGS) entry which is preliminary data.</text>
</comment>
<name>A0A507SV23_9BACT</name>
<feature type="transmembrane region" description="Helical" evidence="7">
    <location>
        <begin position="272"/>
        <end position="292"/>
    </location>
</feature>
<dbReference type="EMBL" id="SMDN01000002">
    <property type="protein sequence ID" value="TQC54075.1"/>
    <property type="molecule type" value="Genomic_DNA"/>
</dbReference>
<evidence type="ECO:0000259" key="8">
    <source>
        <dbReference type="PROSITE" id="PS50928"/>
    </source>
</evidence>
<feature type="transmembrane region" description="Helical" evidence="7">
    <location>
        <begin position="170"/>
        <end position="186"/>
    </location>
</feature>
<feature type="transmembrane region" description="Helical" evidence="7">
    <location>
        <begin position="419"/>
        <end position="435"/>
    </location>
</feature>
<feature type="transmembrane region" description="Helical" evidence="7">
    <location>
        <begin position="39"/>
        <end position="57"/>
    </location>
</feature>
<dbReference type="OrthoDB" id="401373at2"/>
<reference evidence="9 10" key="1">
    <citation type="submission" date="2019-03" db="EMBL/GenBank/DDBJ databases">
        <title>Characterization of a novel Mycoplasma cynos real-time PCR assay.</title>
        <authorList>
            <person name="Tallmadge R.L."/>
            <person name="Mitchell P.K."/>
            <person name="Goodman L."/>
        </authorList>
    </citation>
    <scope>NUCLEOTIDE SEQUENCE [LARGE SCALE GENOMIC DNA]</scope>
    <source>
        <strain evidence="9 10">1642</strain>
    </source>
</reference>
<feature type="transmembrane region" description="Helical" evidence="7">
    <location>
        <begin position="562"/>
        <end position="581"/>
    </location>
</feature>
<keyword evidence="2 7" id="KW-0813">Transport</keyword>
<feature type="transmembrane region" description="Helical" evidence="7">
    <location>
        <begin position="441"/>
        <end position="461"/>
    </location>
</feature>
<dbReference type="Pfam" id="PF00528">
    <property type="entry name" value="BPD_transp_1"/>
    <property type="match status" value="1"/>
</dbReference>
<dbReference type="RefSeq" id="WP_141483657.1">
    <property type="nucleotide sequence ID" value="NZ_SMDN01000002.1"/>
</dbReference>
<organism evidence="9 10">
    <name type="scientific">Mycoplasmopsis mucosicanis</name>
    <dbReference type="NCBI Taxonomy" id="458208"/>
    <lineage>
        <taxon>Bacteria</taxon>
        <taxon>Bacillati</taxon>
        <taxon>Mycoplasmatota</taxon>
        <taxon>Mycoplasmoidales</taxon>
        <taxon>Metamycoplasmataceae</taxon>
        <taxon>Mycoplasmopsis</taxon>
    </lineage>
</organism>
<dbReference type="InterPro" id="IPR035906">
    <property type="entry name" value="MetI-like_sf"/>
</dbReference>
<accession>A0A507SV23</accession>
<dbReference type="GO" id="GO:0055085">
    <property type="term" value="P:transmembrane transport"/>
    <property type="evidence" value="ECO:0007669"/>
    <property type="project" value="InterPro"/>
</dbReference>
<feature type="domain" description="ABC transmembrane type-1" evidence="8">
    <location>
        <begin position="387"/>
        <end position="578"/>
    </location>
</feature>
<keyword evidence="5 7" id="KW-1133">Transmembrane helix</keyword>
<dbReference type="SUPFAM" id="SSF161098">
    <property type="entry name" value="MetI-like"/>
    <property type="match status" value="2"/>
</dbReference>
<keyword evidence="6 7" id="KW-0472">Membrane</keyword>
<feature type="transmembrane region" description="Helical" evidence="7">
    <location>
        <begin position="143"/>
        <end position="164"/>
    </location>
</feature>
<feature type="transmembrane region" description="Helical" evidence="7">
    <location>
        <begin position="509"/>
        <end position="530"/>
    </location>
</feature>
<dbReference type="Proteomes" id="UP000320801">
    <property type="component" value="Unassembled WGS sequence"/>
</dbReference>
<evidence type="ECO:0000256" key="1">
    <source>
        <dbReference type="ARBA" id="ARBA00004651"/>
    </source>
</evidence>
<dbReference type="Gene3D" id="1.10.3720.10">
    <property type="entry name" value="MetI-like"/>
    <property type="match status" value="2"/>
</dbReference>
<dbReference type="PANTHER" id="PTHR30043:SF1">
    <property type="entry name" value="ABC TRANSPORT SYSTEM PERMEASE PROTEIN P69"/>
    <property type="match status" value="1"/>
</dbReference>
<dbReference type="AlphaFoldDB" id="A0A507SV23"/>
<feature type="transmembrane region" description="Helical" evidence="7">
    <location>
        <begin position="242"/>
        <end position="260"/>
    </location>
</feature>
<keyword evidence="10" id="KW-1185">Reference proteome</keyword>
<dbReference type="InterPro" id="IPR000515">
    <property type="entry name" value="MetI-like"/>
</dbReference>
<evidence type="ECO:0000256" key="5">
    <source>
        <dbReference type="ARBA" id="ARBA00022989"/>
    </source>
</evidence>
<evidence type="ECO:0000313" key="10">
    <source>
        <dbReference type="Proteomes" id="UP000320801"/>
    </source>
</evidence>
<proteinExistence type="inferred from homology"/>
<evidence type="ECO:0000256" key="6">
    <source>
        <dbReference type="ARBA" id="ARBA00023136"/>
    </source>
</evidence>
<evidence type="ECO:0000256" key="3">
    <source>
        <dbReference type="ARBA" id="ARBA00022475"/>
    </source>
</evidence>
<evidence type="ECO:0000313" key="9">
    <source>
        <dbReference type="EMBL" id="TQC54075.1"/>
    </source>
</evidence>
<evidence type="ECO:0000256" key="2">
    <source>
        <dbReference type="ARBA" id="ARBA00022448"/>
    </source>
</evidence>
<feature type="transmembrane region" description="Helical" evidence="7">
    <location>
        <begin position="105"/>
        <end position="131"/>
    </location>
</feature>